<dbReference type="SUPFAM" id="SSF88946">
    <property type="entry name" value="Sigma2 domain of RNA polymerase sigma factors"/>
    <property type="match status" value="1"/>
</dbReference>
<feature type="domain" description="HTH luxR-type" evidence="7">
    <location>
        <begin position="140"/>
        <end position="167"/>
    </location>
</feature>
<dbReference type="InterPro" id="IPR000792">
    <property type="entry name" value="Tscrpt_reg_LuxR_C"/>
</dbReference>
<comment type="caution">
    <text evidence="8">The sequence shown here is derived from an EMBL/GenBank/DDBJ whole genome shotgun (WGS) entry which is preliminary data.</text>
</comment>
<evidence type="ECO:0000256" key="6">
    <source>
        <dbReference type="RuleBase" id="RU000716"/>
    </source>
</evidence>
<evidence type="ECO:0000256" key="3">
    <source>
        <dbReference type="ARBA" id="ARBA00023082"/>
    </source>
</evidence>
<evidence type="ECO:0000256" key="4">
    <source>
        <dbReference type="ARBA" id="ARBA00023125"/>
    </source>
</evidence>
<dbReference type="InterPro" id="IPR036388">
    <property type="entry name" value="WH-like_DNA-bd_sf"/>
</dbReference>
<dbReference type="PANTHER" id="PTHR43133">
    <property type="entry name" value="RNA POLYMERASE ECF-TYPE SIGMA FACTO"/>
    <property type="match status" value="1"/>
</dbReference>
<dbReference type="Pfam" id="PF04542">
    <property type="entry name" value="Sigma70_r2"/>
    <property type="match status" value="1"/>
</dbReference>
<dbReference type="PROSITE" id="PS00622">
    <property type="entry name" value="HTH_LUXR_1"/>
    <property type="match status" value="1"/>
</dbReference>
<organism evidence="8 9">
    <name type="scientific">Cohnella kolymensis</name>
    <dbReference type="NCBI Taxonomy" id="1590652"/>
    <lineage>
        <taxon>Bacteria</taxon>
        <taxon>Bacillati</taxon>
        <taxon>Bacillota</taxon>
        <taxon>Bacilli</taxon>
        <taxon>Bacillales</taxon>
        <taxon>Paenibacillaceae</taxon>
        <taxon>Cohnella</taxon>
    </lineage>
</organism>
<dbReference type="EMBL" id="JXAL01000003">
    <property type="protein sequence ID" value="KIL37008.1"/>
    <property type="molecule type" value="Genomic_DNA"/>
</dbReference>
<dbReference type="SUPFAM" id="SSF88659">
    <property type="entry name" value="Sigma3 and sigma4 domains of RNA polymerase sigma factors"/>
    <property type="match status" value="1"/>
</dbReference>
<keyword evidence="5 6" id="KW-0804">Transcription</keyword>
<dbReference type="CDD" id="cd06171">
    <property type="entry name" value="Sigma70_r4"/>
    <property type="match status" value="1"/>
</dbReference>
<accession>A0ABR5A8K7</accession>
<reference evidence="8 9" key="1">
    <citation type="submission" date="2014-12" db="EMBL/GenBank/DDBJ databases">
        <title>Draft genome sequence of Cohnella kolymensis strain B-2846.</title>
        <authorList>
            <person name="Karlyshev A.V."/>
            <person name="Kudryashova E.B."/>
        </authorList>
    </citation>
    <scope>NUCLEOTIDE SEQUENCE [LARGE SCALE GENOMIC DNA]</scope>
    <source>
        <strain evidence="8 9">VKM B-2846</strain>
    </source>
</reference>
<dbReference type="PANTHER" id="PTHR43133:SF46">
    <property type="entry name" value="RNA POLYMERASE SIGMA-70 FACTOR ECF SUBFAMILY"/>
    <property type="match status" value="1"/>
</dbReference>
<dbReference type="InterPro" id="IPR013325">
    <property type="entry name" value="RNA_pol_sigma_r2"/>
</dbReference>
<dbReference type="RefSeq" id="WP_041060333.1">
    <property type="nucleotide sequence ID" value="NZ_JXAL01000003.1"/>
</dbReference>
<dbReference type="NCBIfam" id="TIGR02937">
    <property type="entry name" value="sigma70-ECF"/>
    <property type="match status" value="1"/>
</dbReference>
<evidence type="ECO:0000259" key="7">
    <source>
        <dbReference type="PROSITE" id="PS00622"/>
    </source>
</evidence>
<proteinExistence type="inferred from homology"/>
<sequence>MDDVYLKNVNTLDDSQLDQLIRCYWDDVRNYIFLITRNQDLVDDLTQDTFIRAFRSLDAFRGEASFKTWLLKIARNVSVSHQRSAWIKRVIPVDRLSALGNSPSAESEFFLHSNFQYIWSKVFKLPAKLREVMILDAKYGLSVKEIASILQISEGTVKSRLNRARSKMSSWLEGGFIDG</sequence>
<dbReference type="InterPro" id="IPR000838">
    <property type="entry name" value="RNA_pol_sigma70_ECF_CS"/>
</dbReference>
<gene>
    <name evidence="8" type="ORF">SD71_04810</name>
</gene>
<dbReference type="InterPro" id="IPR013249">
    <property type="entry name" value="RNA_pol_sigma70_r4_t2"/>
</dbReference>
<dbReference type="InterPro" id="IPR014284">
    <property type="entry name" value="RNA_pol_sigma-70_dom"/>
</dbReference>
<protein>
    <recommendedName>
        <fullName evidence="6">RNA polymerase sigma factor</fullName>
    </recommendedName>
</protein>
<dbReference type="InterPro" id="IPR007627">
    <property type="entry name" value="RNA_pol_sigma70_r2"/>
</dbReference>
<dbReference type="Proteomes" id="UP000054526">
    <property type="component" value="Unassembled WGS sequence"/>
</dbReference>
<evidence type="ECO:0000313" key="9">
    <source>
        <dbReference type="Proteomes" id="UP000054526"/>
    </source>
</evidence>
<evidence type="ECO:0000256" key="1">
    <source>
        <dbReference type="ARBA" id="ARBA00010641"/>
    </source>
</evidence>
<dbReference type="Gene3D" id="1.10.10.10">
    <property type="entry name" value="Winged helix-like DNA-binding domain superfamily/Winged helix DNA-binding domain"/>
    <property type="match status" value="1"/>
</dbReference>
<evidence type="ECO:0000256" key="5">
    <source>
        <dbReference type="ARBA" id="ARBA00023163"/>
    </source>
</evidence>
<evidence type="ECO:0000256" key="2">
    <source>
        <dbReference type="ARBA" id="ARBA00023015"/>
    </source>
</evidence>
<keyword evidence="2 6" id="KW-0805">Transcription regulation</keyword>
<dbReference type="Gene3D" id="1.10.1740.10">
    <property type="match status" value="1"/>
</dbReference>
<dbReference type="InterPro" id="IPR013324">
    <property type="entry name" value="RNA_pol_sigma_r3/r4-like"/>
</dbReference>
<name>A0ABR5A8K7_9BACL</name>
<evidence type="ECO:0000313" key="8">
    <source>
        <dbReference type="EMBL" id="KIL37008.1"/>
    </source>
</evidence>
<dbReference type="PROSITE" id="PS01063">
    <property type="entry name" value="SIGMA70_ECF"/>
    <property type="match status" value="1"/>
</dbReference>
<keyword evidence="4 6" id="KW-0238">DNA-binding</keyword>
<dbReference type="Pfam" id="PF08281">
    <property type="entry name" value="Sigma70_r4_2"/>
    <property type="match status" value="1"/>
</dbReference>
<comment type="similarity">
    <text evidence="1 6">Belongs to the sigma-70 factor family. ECF subfamily.</text>
</comment>
<keyword evidence="3 6" id="KW-0731">Sigma factor</keyword>
<dbReference type="InterPro" id="IPR039425">
    <property type="entry name" value="RNA_pol_sigma-70-like"/>
</dbReference>
<keyword evidence="9" id="KW-1185">Reference proteome</keyword>